<protein>
    <recommendedName>
        <fullName evidence="1">Fucosyltransferase</fullName>
        <ecNumber evidence="1">2.4.1.-</ecNumber>
    </recommendedName>
</protein>
<sequence>MHLSKLPTGPHRRLLATLLAFVLFANIVFILYPTSPTSSAAPAVKPEAPAVKPEAPAVKLIGNNPFQAEYDNNDPQSCNGLHPILRADLNETIPRHYALKGPKTRVVTIFLWRQQTYAMSNISWPELAKDLCPYPPELVAYFKAYWDRHVNDDYPRWPNGWAPCWLWKINSESDNLLNYGRESVAYYPYVRMESFLRNFDFTIGAPASLYDLSHPLEPITSKRLKLMIAAPPPTIRSDGIQLAWMVSNCSPRNQRNEVMKGLMEEMEVHSFGRCMHNMDFPEEIKLKFKLTEEVSNNQYWGPWQDIKREIFAGYPYVVSV</sequence>
<dbReference type="UniPathway" id="UPA00378"/>
<dbReference type="AlphaFoldDB" id="A0A433QUL2"/>
<evidence type="ECO:0000259" key="2">
    <source>
        <dbReference type="Pfam" id="PF00852"/>
    </source>
</evidence>
<dbReference type="SUPFAM" id="SSF53756">
    <property type="entry name" value="UDP-Glycosyltransferase/glycogen phosphorylase"/>
    <property type="match status" value="1"/>
</dbReference>
<dbReference type="InterPro" id="IPR055270">
    <property type="entry name" value="Glyco_tran_10_C"/>
</dbReference>
<feature type="domain" description="Fucosyltransferase C-terminal" evidence="2">
    <location>
        <begin position="242"/>
        <end position="280"/>
    </location>
</feature>
<reference evidence="3 4" key="1">
    <citation type="journal article" date="2018" name="New Phytol.">
        <title>Phylogenomics of Endogonaceae and evolution of mycorrhizas within Mucoromycota.</title>
        <authorList>
            <person name="Chang Y."/>
            <person name="Desiro A."/>
            <person name="Na H."/>
            <person name="Sandor L."/>
            <person name="Lipzen A."/>
            <person name="Clum A."/>
            <person name="Barry K."/>
            <person name="Grigoriev I.V."/>
            <person name="Martin F.M."/>
            <person name="Stajich J.E."/>
            <person name="Smith M.E."/>
            <person name="Bonito G."/>
            <person name="Spatafora J.W."/>
        </authorList>
    </citation>
    <scope>NUCLEOTIDE SEQUENCE [LARGE SCALE GENOMIC DNA]</scope>
    <source>
        <strain evidence="3 4">AD002</strain>
    </source>
</reference>
<dbReference type="InterPro" id="IPR038577">
    <property type="entry name" value="GT10-like_C_sf"/>
</dbReference>
<keyword evidence="1" id="KW-0808">Transferase</keyword>
<comment type="subcellular location">
    <subcellularLocation>
        <location evidence="1">Golgi apparatus</location>
        <location evidence="1">Golgi stack membrane</location>
        <topology evidence="1">Single-pass type II membrane protein</topology>
    </subcellularLocation>
</comment>
<dbReference type="Gene3D" id="3.40.50.11660">
    <property type="entry name" value="Glycosyl transferase family 10, C-terminal domain"/>
    <property type="match status" value="1"/>
</dbReference>
<dbReference type="GO" id="GO:0016757">
    <property type="term" value="F:glycosyltransferase activity"/>
    <property type="evidence" value="ECO:0007669"/>
    <property type="project" value="UniProtKB-UniRule"/>
</dbReference>
<name>A0A433QUL2_9FUNG</name>
<proteinExistence type="inferred from homology"/>
<dbReference type="EC" id="2.4.1.-" evidence="1"/>
<keyword evidence="1" id="KW-0333">Golgi apparatus</keyword>
<accession>A0A433QUL2</accession>
<organism evidence="3 4">
    <name type="scientific">Jimgerdemannia flammicorona</name>
    <dbReference type="NCBI Taxonomy" id="994334"/>
    <lineage>
        <taxon>Eukaryota</taxon>
        <taxon>Fungi</taxon>
        <taxon>Fungi incertae sedis</taxon>
        <taxon>Mucoromycota</taxon>
        <taxon>Mucoromycotina</taxon>
        <taxon>Endogonomycetes</taxon>
        <taxon>Endogonales</taxon>
        <taxon>Endogonaceae</taxon>
        <taxon>Jimgerdemannia</taxon>
    </lineage>
</organism>
<dbReference type="GO" id="GO:0032580">
    <property type="term" value="C:Golgi cisterna membrane"/>
    <property type="evidence" value="ECO:0007669"/>
    <property type="project" value="UniProtKB-SubCell"/>
</dbReference>
<evidence type="ECO:0000313" key="4">
    <source>
        <dbReference type="Proteomes" id="UP000274822"/>
    </source>
</evidence>
<comment type="similarity">
    <text evidence="1">Belongs to the glycosyltransferase 10 family.</text>
</comment>
<keyword evidence="1" id="KW-0328">Glycosyltransferase</keyword>
<comment type="caution">
    <text evidence="3">The sequence shown here is derived from an EMBL/GenBank/DDBJ whole genome shotgun (WGS) entry which is preliminary data.</text>
</comment>
<dbReference type="Pfam" id="PF00852">
    <property type="entry name" value="Glyco_transf_10"/>
    <property type="match status" value="1"/>
</dbReference>
<gene>
    <name evidence="3" type="ORF">BC938DRAFT_471693</name>
</gene>
<evidence type="ECO:0000313" key="3">
    <source>
        <dbReference type="EMBL" id="RUS33438.1"/>
    </source>
</evidence>
<keyword evidence="1" id="KW-0472">Membrane</keyword>
<dbReference type="Proteomes" id="UP000274822">
    <property type="component" value="Unassembled WGS sequence"/>
</dbReference>
<evidence type="ECO:0000256" key="1">
    <source>
        <dbReference type="RuleBase" id="RU003832"/>
    </source>
</evidence>
<keyword evidence="4" id="KW-1185">Reference proteome</keyword>
<dbReference type="EMBL" id="RBNJ01001207">
    <property type="protein sequence ID" value="RUS33438.1"/>
    <property type="molecule type" value="Genomic_DNA"/>
</dbReference>
<keyword evidence="1" id="KW-0812">Transmembrane</keyword>